<evidence type="ECO:0000313" key="9">
    <source>
        <dbReference type="EMBL" id="MBL6903655.1"/>
    </source>
</evidence>
<sequence>MFSDPLFLLASIGILTCLVIWVVEAIKMDNTSILDIQTPSQSKLSKIGFVFGLLILYSVFINAGDLSIILLLATIVSLVIWITGKFIGNSYLKSSGRSWFIPIFLIFVLRTFMYEPYQIPSGSMIPGLKVGDFILVNKHSYGLKIERTGKSFAMAKDPEFGDVVVFIPPHKPMPFVKRLIGKPGDKISYINKKLYLNDTAVPQNYYKTESGIDFYLENFNGKEITVQHMRSRPSSAPSEWIVPDGMYFAVGDNRDNSNDSRYWGFIPRDNFMGTADYIWMSWECWTCVPSFERAGSIE</sequence>
<accession>A0A937SHY3</accession>
<gene>
    <name evidence="9" type="primary">lepB</name>
    <name evidence="9" type="ORF">ISR29_05575</name>
</gene>
<comment type="similarity">
    <text evidence="2 7">Belongs to the peptidase S26 family.</text>
</comment>
<keyword evidence="7" id="KW-0812">Transmembrane</keyword>
<proteinExistence type="inferred from homology"/>
<feature type="active site" evidence="6">
    <location>
        <position position="123"/>
    </location>
</feature>
<evidence type="ECO:0000256" key="5">
    <source>
        <dbReference type="ARBA" id="ARBA00022801"/>
    </source>
</evidence>
<evidence type="ECO:0000256" key="4">
    <source>
        <dbReference type="ARBA" id="ARBA00019232"/>
    </source>
</evidence>
<evidence type="ECO:0000313" key="10">
    <source>
        <dbReference type="Proteomes" id="UP000705230"/>
    </source>
</evidence>
<dbReference type="Proteomes" id="UP000705230">
    <property type="component" value="Unassembled WGS sequence"/>
</dbReference>
<dbReference type="Gene3D" id="2.10.109.10">
    <property type="entry name" value="Umud Fragment, subunit A"/>
    <property type="match status" value="1"/>
</dbReference>
<keyword evidence="5 7" id="KW-0378">Hydrolase</keyword>
<evidence type="ECO:0000256" key="3">
    <source>
        <dbReference type="ARBA" id="ARBA00013208"/>
    </source>
</evidence>
<dbReference type="PANTHER" id="PTHR43390:SF1">
    <property type="entry name" value="CHLOROPLAST PROCESSING PEPTIDASE"/>
    <property type="match status" value="1"/>
</dbReference>
<feature type="active site" evidence="6">
    <location>
        <position position="177"/>
    </location>
</feature>
<dbReference type="GO" id="GO:0006465">
    <property type="term" value="P:signal peptide processing"/>
    <property type="evidence" value="ECO:0007669"/>
    <property type="project" value="InterPro"/>
</dbReference>
<dbReference type="InterPro" id="IPR019757">
    <property type="entry name" value="Pept_S26A_signal_pept_1_Lys-AS"/>
</dbReference>
<dbReference type="EMBL" id="JADHSG010000009">
    <property type="protein sequence ID" value="MBL6903655.1"/>
    <property type="molecule type" value="Genomic_DNA"/>
</dbReference>
<comment type="caution">
    <text evidence="9">The sequence shown here is derived from an EMBL/GenBank/DDBJ whole genome shotgun (WGS) entry which is preliminary data.</text>
</comment>
<evidence type="ECO:0000256" key="1">
    <source>
        <dbReference type="ARBA" id="ARBA00000677"/>
    </source>
</evidence>
<evidence type="ECO:0000259" key="8">
    <source>
        <dbReference type="Pfam" id="PF10502"/>
    </source>
</evidence>
<dbReference type="SUPFAM" id="SSF51306">
    <property type="entry name" value="LexA/Signal peptidase"/>
    <property type="match status" value="1"/>
</dbReference>
<keyword evidence="7" id="KW-0645">Protease</keyword>
<feature type="transmembrane region" description="Helical" evidence="7">
    <location>
        <begin position="99"/>
        <end position="117"/>
    </location>
</feature>
<keyword evidence="7" id="KW-1133">Transmembrane helix</keyword>
<dbReference type="EC" id="3.4.21.89" evidence="3 7"/>
<dbReference type="CDD" id="cd06530">
    <property type="entry name" value="S26_SPase_I"/>
    <property type="match status" value="1"/>
</dbReference>
<comment type="subcellular location">
    <subcellularLocation>
        <location evidence="7">Membrane</location>
        <topology evidence="7">Multi-pass membrane protein</topology>
    </subcellularLocation>
</comment>
<keyword evidence="7" id="KW-0472">Membrane</keyword>
<feature type="transmembrane region" description="Helical" evidence="7">
    <location>
        <begin position="6"/>
        <end position="23"/>
    </location>
</feature>
<dbReference type="PANTHER" id="PTHR43390">
    <property type="entry name" value="SIGNAL PEPTIDASE I"/>
    <property type="match status" value="1"/>
</dbReference>
<dbReference type="InterPro" id="IPR036286">
    <property type="entry name" value="LexA/Signal_pep-like_sf"/>
</dbReference>
<dbReference type="AlphaFoldDB" id="A0A937SHY3"/>
<dbReference type="GO" id="GO:0004252">
    <property type="term" value="F:serine-type endopeptidase activity"/>
    <property type="evidence" value="ECO:0007669"/>
    <property type="project" value="InterPro"/>
</dbReference>
<dbReference type="Pfam" id="PF10502">
    <property type="entry name" value="Peptidase_S26"/>
    <property type="match status" value="1"/>
</dbReference>
<evidence type="ECO:0000256" key="6">
    <source>
        <dbReference type="PIRSR" id="PIRSR600223-1"/>
    </source>
</evidence>
<evidence type="ECO:0000256" key="2">
    <source>
        <dbReference type="ARBA" id="ARBA00009370"/>
    </source>
</evidence>
<feature type="domain" description="Peptidase S26" evidence="8">
    <location>
        <begin position="96"/>
        <end position="279"/>
    </location>
</feature>
<dbReference type="GO" id="GO:0009003">
    <property type="term" value="F:signal peptidase activity"/>
    <property type="evidence" value="ECO:0007669"/>
    <property type="project" value="UniProtKB-EC"/>
</dbReference>
<feature type="transmembrane region" description="Helical" evidence="7">
    <location>
        <begin position="67"/>
        <end position="87"/>
    </location>
</feature>
<feature type="transmembrane region" description="Helical" evidence="7">
    <location>
        <begin position="44"/>
        <end position="61"/>
    </location>
</feature>
<dbReference type="PROSITE" id="PS00760">
    <property type="entry name" value="SPASE_I_2"/>
    <property type="match status" value="1"/>
</dbReference>
<comment type="catalytic activity">
    <reaction evidence="1 7">
        <text>Cleavage of hydrophobic, N-terminal signal or leader sequences from secreted and periplasmic proteins.</text>
        <dbReference type="EC" id="3.4.21.89"/>
    </reaction>
</comment>
<dbReference type="GO" id="GO:0016020">
    <property type="term" value="C:membrane"/>
    <property type="evidence" value="ECO:0007669"/>
    <property type="project" value="UniProtKB-SubCell"/>
</dbReference>
<organism evidence="9 10">
    <name type="scientific">SAR86 cluster bacterium</name>
    <dbReference type="NCBI Taxonomy" id="2030880"/>
    <lineage>
        <taxon>Bacteria</taxon>
        <taxon>Pseudomonadati</taxon>
        <taxon>Pseudomonadota</taxon>
        <taxon>Gammaproteobacteria</taxon>
        <taxon>SAR86 cluster</taxon>
    </lineage>
</organism>
<reference evidence="9" key="1">
    <citation type="submission" date="2020-10" db="EMBL/GenBank/DDBJ databases">
        <title>Microbiome of the Black Sea water column analyzed by genome centric metagenomics.</title>
        <authorList>
            <person name="Cabello-Yeves P.J."/>
            <person name="Callieri C."/>
            <person name="Picazo A."/>
            <person name="Mehrshad M."/>
            <person name="Haro-Moreno J.M."/>
            <person name="Roda-Garcia J."/>
            <person name="Dzembekova N."/>
            <person name="Slabakova V."/>
            <person name="Slabakova N."/>
            <person name="Moncheva S."/>
            <person name="Rodriguez-Valera F."/>
        </authorList>
    </citation>
    <scope>NUCLEOTIDE SEQUENCE</scope>
    <source>
        <strain evidence="9">BS30m-G43</strain>
    </source>
</reference>
<name>A0A937SHY3_9GAMM</name>
<dbReference type="InterPro" id="IPR019533">
    <property type="entry name" value="Peptidase_S26"/>
</dbReference>
<protein>
    <recommendedName>
        <fullName evidence="4 7">Signal peptidase I</fullName>
        <ecNumber evidence="3 7">3.4.21.89</ecNumber>
    </recommendedName>
</protein>
<evidence type="ECO:0000256" key="7">
    <source>
        <dbReference type="RuleBase" id="RU362042"/>
    </source>
</evidence>
<dbReference type="PRINTS" id="PR00727">
    <property type="entry name" value="LEADERPTASE"/>
</dbReference>
<dbReference type="InterPro" id="IPR000223">
    <property type="entry name" value="Pept_S26A_signal_pept_1"/>
</dbReference>
<dbReference type="NCBIfam" id="TIGR02227">
    <property type="entry name" value="sigpep_I_bact"/>
    <property type="match status" value="1"/>
</dbReference>